<comment type="caution">
    <text evidence="2">The sequence shown here is derived from an EMBL/GenBank/DDBJ whole genome shotgun (WGS) entry which is preliminary data.</text>
</comment>
<evidence type="ECO:0000313" key="3">
    <source>
        <dbReference type="Proteomes" id="UP000886469"/>
    </source>
</evidence>
<name>A0ABX1T635_9PROT</name>
<evidence type="ECO:0000256" key="1">
    <source>
        <dbReference type="SAM" id="MobiDB-lite"/>
    </source>
</evidence>
<feature type="compositionally biased region" description="Basic and acidic residues" evidence="1">
    <location>
        <begin position="100"/>
        <end position="110"/>
    </location>
</feature>
<organism evidence="2 3">
    <name type="scientific">Candidatus Accumulibacter contiguus</name>
    <dbReference type="NCBI Taxonomy" id="2954381"/>
    <lineage>
        <taxon>Bacteria</taxon>
        <taxon>Pseudomonadati</taxon>
        <taxon>Pseudomonadota</taxon>
        <taxon>Betaproteobacteria</taxon>
        <taxon>Candidatus Accumulibacter</taxon>
    </lineage>
</organism>
<protein>
    <recommendedName>
        <fullName evidence="4">ISAzo13 family transposase</fullName>
    </recommendedName>
</protein>
<accession>A0ABX1T635</accession>
<sequence length="126" mass="13970">MSNDELVETIRKKFERVSTVLDERGRRVWALAEAEALGYGGQSIVAKATGLSRMTLYSEKCGHAQDDPAGSRRHVRKAGGGRKKLIEHEPTLLSALERLVEPTTRGDPENPLRWTCLREPAGSSWA</sequence>
<dbReference type="EMBL" id="SPMX01000004">
    <property type="protein sequence ID" value="NMQ04031.1"/>
    <property type="molecule type" value="Genomic_DNA"/>
</dbReference>
<dbReference type="Proteomes" id="UP000886469">
    <property type="component" value="Unassembled WGS sequence"/>
</dbReference>
<evidence type="ECO:0008006" key="4">
    <source>
        <dbReference type="Google" id="ProtNLM"/>
    </source>
</evidence>
<feature type="compositionally biased region" description="Basic residues" evidence="1">
    <location>
        <begin position="71"/>
        <end position="83"/>
    </location>
</feature>
<evidence type="ECO:0000313" key="2">
    <source>
        <dbReference type="EMBL" id="NMQ04031.1"/>
    </source>
</evidence>
<feature type="region of interest" description="Disordered" evidence="1">
    <location>
        <begin position="62"/>
        <end position="85"/>
    </location>
</feature>
<gene>
    <name evidence="2" type="ORF">E4Q08_01490</name>
</gene>
<keyword evidence="3" id="KW-1185">Reference proteome</keyword>
<proteinExistence type="predicted"/>
<feature type="region of interest" description="Disordered" evidence="1">
    <location>
        <begin position="100"/>
        <end position="126"/>
    </location>
</feature>
<reference evidence="2" key="1">
    <citation type="submission" date="2019-03" db="EMBL/GenBank/DDBJ databases">
        <title>Metabolic reconstructions from genomes of highly enriched 'Candidatus Accumulibacter' and 'Candidatus Competibacter' bioreactor populations.</title>
        <authorList>
            <person name="Annavajhala M.K."/>
            <person name="Welles L."/>
            <person name="Abbas B."/>
            <person name="Sorokin D."/>
            <person name="Park H."/>
            <person name="Van Loosdrecht M."/>
            <person name="Chandran K."/>
        </authorList>
    </citation>
    <scope>NUCLEOTIDE SEQUENCE</scope>
    <source>
        <strain evidence="2">SBR_L</strain>
    </source>
</reference>